<evidence type="ECO:0000313" key="2">
    <source>
        <dbReference type="Proteomes" id="UP001145072"/>
    </source>
</evidence>
<dbReference type="InterPro" id="IPR024496">
    <property type="entry name" value="Spore_germ_GerPE"/>
</dbReference>
<dbReference type="Proteomes" id="UP001145072">
    <property type="component" value="Unassembled WGS sequence"/>
</dbReference>
<sequence>MNKRTAHVKRIRVNSIAYSSIFDIGDVKVATPISHAIAVQRQGGVKSDTGFDFGQFDIFAREANTLPDNETVRQEHIHHNRHIYVNNVNVTGITASSFVQIGSLRHLEAESRIKHIRITEEGTK</sequence>
<protein>
    <submittedName>
        <fullName evidence="1">Spore germination protein GerPE</fullName>
    </submittedName>
</protein>
<name>A0A9X3WK51_9BACI</name>
<comment type="caution">
    <text evidence="1">The sequence shown here is derived from an EMBL/GenBank/DDBJ whole genome shotgun (WGS) entry which is preliminary data.</text>
</comment>
<gene>
    <name evidence="1" type="ORF">NC661_06965</name>
</gene>
<dbReference type="RefSeq" id="WP_259868438.1">
    <property type="nucleotide sequence ID" value="NZ_JAMQJZ010000004.1"/>
</dbReference>
<reference evidence="1" key="1">
    <citation type="submission" date="2022-06" db="EMBL/GenBank/DDBJ databases">
        <title>Aquibacillus sp. a new bacterium isolated from soil saline samples.</title>
        <authorList>
            <person name="Galisteo C."/>
            <person name="De La Haba R."/>
            <person name="Sanchez-Porro C."/>
            <person name="Ventosa A."/>
        </authorList>
    </citation>
    <scope>NUCLEOTIDE SEQUENCE</scope>
    <source>
        <strain evidence="1">JCM 12387</strain>
    </source>
</reference>
<keyword evidence="2" id="KW-1185">Reference proteome</keyword>
<dbReference type="Pfam" id="PF10970">
    <property type="entry name" value="GerPE"/>
    <property type="match status" value="1"/>
</dbReference>
<dbReference type="AlphaFoldDB" id="A0A9X3WK51"/>
<organism evidence="1 2">
    <name type="scientific">Aquibacillus koreensis</name>
    <dbReference type="NCBI Taxonomy" id="279446"/>
    <lineage>
        <taxon>Bacteria</taxon>
        <taxon>Bacillati</taxon>
        <taxon>Bacillota</taxon>
        <taxon>Bacilli</taxon>
        <taxon>Bacillales</taxon>
        <taxon>Bacillaceae</taxon>
        <taxon>Aquibacillus</taxon>
    </lineage>
</organism>
<evidence type="ECO:0000313" key="1">
    <source>
        <dbReference type="EMBL" id="MDC3420108.1"/>
    </source>
</evidence>
<proteinExistence type="predicted"/>
<accession>A0A9X3WK51</accession>
<dbReference type="EMBL" id="JAMQJZ010000004">
    <property type="protein sequence ID" value="MDC3420108.1"/>
    <property type="molecule type" value="Genomic_DNA"/>
</dbReference>